<evidence type="ECO:0000313" key="3">
    <source>
        <dbReference type="Proteomes" id="UP000010847"/>
    </source>
</evidence>
<dbReference type="OrthoDB" id="2381657at2"/>
<evidence type="ECO:0000313" key="2">
    <source>
        <dbReference type="EMBL" id="AHF06757.1"/>
    </source>
</evidence>
<feature type="transmembrane region" description="Helical" evidence="1">
    <location>
        <begin position="9"/>
        <end position="32"/>
    </location>
</feature>
<dbReference type="Proteomes" id="UP000010847">
    <property type="component" value="Chromosome"/>
</dbReference>
<accession>W0E7L9</accession>
<dbReference type="STRING" id="871968.DESME_06555"/>
<dbReference type="KEGG" id="dmt:DESME_06555"/>
<keyword evidence="1" id="KW-0812">Transmembrane</keyword>
<dbReference type="RefSeq" id="WP_006715566.1">
    <property type="nucleotide sequence ID" value="NZ_CP007032.1"/>
</dbReference>
<organism evidence="2 3">
    <name type="scientific">Desulfitobacterium metallireducens DSM 15288</name>
    <dbReference type="NCBI Taxonomy" id="871968"/>
    <lineage>
        <taxon>Bacteria</taxon>
        <taxon>Bacillati</taxon>
        <taxon>Bacillota</taxon>
        <taxon>Clostridia</taxon>
        <taxon>Eubacteriales</taxon>
        <taxon>Desulfitobacteriaceae</taxon>
        <taxon>Desulfitobacterium</taxon>
    </lineage>
</organism>
<dbReference type="Pfam" id="PF12670">
    <property type="entry name" value="DUF3792"/>
    <property type="match status" value="1"/>
</dbReference>
<keyword evidence="1" id="KW-0472">Membrane</keyword>
<dbReference type="NCBIfam" id="TIGR04086">
    <property type="entry name" value="TIGR04086_membr"/>
    <property type="match status" value="1"/>
</dbReference>
<feature type="transmembrane region" description="Helical" evidence="1">
    <location>
        <begin position="68"/>
        <end position="91"/>
    </location>
</feature>
<dbReference type="InterPro" id="IPR023804">
    <property type="entry name" value="DUF3792_TM"/>
</dbReference>
<reference evidence="2 3" key="1">
    <citation type="submission" date="2013-12" db="EMBL/GenBank/DDBJ databases">
        <authorList>
            <consortium name="DOE Joint Genome Institute"/>
            <person name="Smidt H."/>
            <person name="Huntemann M."/>
            <person name="Han J."/>
            <person name="Chen A."/>
            <person name="Kyrpides N."/>
            <person name="Mavromatis K."/>
            <person name="Markowitz V."/>
            <person name="Palaniappan K."/>
            <person name="Ivanova N."/>
            <person name="Schaumberg A."/>
            <person name="Pati A."/>
            <person name="Liolios K."/>
            <person name="Nordberg H.P."/>
            <person name="Cantor M.N."/>
            <person name="Hua S.X."/>
            <person name="Woyke T."/>
        </authorList>
    </citation>
    <scope>NUCLEOTIDE SEQUENCE [LARGE SCALE GENOMIC DNA]</scope>
    <source>
        <strain evidence="3">DSM 15288</strain>
    </source>
</reference>
<name>W0E7L9_9FIRM</name>
<evidence type="ECO:0000256" key="1">
    <source>
        <dbReference type="SAM" id="Phobius"/>
    </source>
</evidence>
<feature type="transmembrane region" description="Helical" evidence="1">
    <location>
        <begin position="103"/>
        <end position="120"/>
    </location>
</feature>
<dbReference type="AlphaFoldDB" id="W0E7L9"/>
<proteinExistence type="predicted"/>
<keyword evidence="3" id="KW-1185">Reference proteome</keyword>
<dbReference type="eggNOG" id="ENOG50334TX">
    <property type="taxonomic scope" value="Bacteria"/>
</dbReference>
<dbReference type="HOGENOM" id="CLU_149197_1_0_9"/>
<protein>
    <submittedName>
        <fullName evidence="2">Membrane protein</fullName>
    </submittedName>
</protein>
<dbReference type="EMBL" id="CP007032">
    <property type="protein sequence ID" value="AHF06757.1"/>
    <property type="molecule type" value="Genomic_DNA"/>
</dbReference>
<sequence length="122" mass="12982">MPKSFKLSLVVKGILISALFALILSLLFSLILTFTRIPESELSLRIIYGISVFFGAALTSYQSGTKGLYYGLAVGVGFILFLLLVSAILISSSPAWLGIGEKTVISLVWSAIGGVIGAILKR</sequence>
<gene>
    <name evidence="2" type="ORF">DESME_06555</name>
</gene>
<keyword evidence="1" id="KW-1133">Transmembrane helix</keyword>
<feature type="transmembrane region" description="Helical" evidence="1">
    <location>
        <begin position="44"/>
        <end position="61"/>
    </location>
</feature>